<evidence type="ECO:0000313" key="3">
    <source>
        <dbReference type="Proteomes" id="UP001189624"/>
    </source>
</evidence>
<keyword evidence="3" id="KW-1185">Reference proteome</keyword>
<dbReference type="InterPro" id="IPR016024">
    <property type="entry name" value="ARM-type_fold"/>
</dbReference>
<organism evidence="2 3">
    <name type="scientific">Sphenostylis stenocarpa</name>
    <dbReference type="NCBI Taxonomy" id="92480"/>
    <lineage>
        <taxon>Eukaryota</taxon>
        <taxon>Viridiplantae</taxon>
        <taxon>Streptophyta</taxon>
        <taxon>Embryophyta</taxon>
        <taxon>Tracheophyta</taxon>
        <taxon>Spermatophyta</taxon>
        <taxon>Magnoliopsida</taxon>
        <taxon>eudicotyledons</taxon>
        <taxon>Gunneridae</taxon>
        <taxon>Pentapetalae</taxon>
        <taxon>rosids</taxon>
        <taxon>fabids</taxon>
        <taxon>Fabales</taxon>
        <taxon>Fabaceae</taxon>
        <taxon>Papilionoideae</taxon>
        <taxon>50 kb inversion clade</taxon>
        <taxon>NPAAA clade</taxon>
        <taxon>indigoferoid/millettioid clade</taxon>
        <taxon>Phaseoleae</taxon>
        <taxon>Sphenostylis</taxon>
    </lineage>
</organism>
<dbReference type="Proteomes" id="UP001189624">
    <property type="component" value="Chromosome 1"/>
</dbReference>
<protein>
    <recommendedName>
        <fullName evidence="1">Putative E3 ubiquitin-protein ligase LIN ARM-like domain-containing protein</fullName>
    </recommendedName>
</protein>
<gene>
    <name evidence="2" type="ORF">AYBTSS11_LOCUS1782</name>
</gene>
<proteinExistence type="predicted"/>
<dbReference type="AlphaFoldDB" id="A0AA86V9S3"/>
<accession>A0AA86V9S3</accession>
<sequence>MFSIYREVAVNSIAEALDSSLKDGKARKKCCRALLILCGHFSSTGKIPTKTSILKQAGYDHDSLEVKLPGQQEEGQQSEVTISLEDEAKRGEEFLKKLLESLIGDGESPFLKSISRCLDCKHLDLVRACLMIVTWLSSSLSTLYGAGLHLPAFLSIISQLKGILENGELELKTLASLSLLNFSKISECKTLLKTMAEDIAPLLHGLVDVTWTAKQLHAIVSRENL</sequence>
<dbReference type="Pfam" id="PF23628">
    <property type="entry name" value="ARM_LIN_C"/>
    <property type="match status" value="1"/>
</dbReference>
<dbReference type="InterPro" id="IPR055566">
    <property type="entry name" value="ARM_LIN"/>
</dbReference>
<dbReference type="Gramene" id="rna-AYBTSS11_LOCUS1782">
    <property type="protein sequence ID" value="CAJ1845914.1"/>
    <property type="gene ID" value="gene-AYBTSS11_LOCUS1782"/>
</dbReference>
<feature type="domain" description="Putative E3 ubiquitin-protein ligase LIN ARM-like" evidence="1">
    <location>
        <begin position="2"/>
        <end position="221"/>
    </location>
</feature>
<evidence type="ECO:0000313" key="2">
    <source>
        <dbReference type="EMBL" id="CAJ1845914.1"/>
    </source>
</evidence>
<dbReference type="PANTHER" id="PTHR35549:SF1">
    <property type="entry name" value="OS04G0584500 PROTEIN"/>
    <property type="match status" value="1"/>
</dbReference>
<dbReference type="EMBL" id="OY731398">
    <property type="protein sequence ID" value="CAJ1845914.1"/>
    <property type="molecule type" value="Genomic_DNA"/>
</dbReference>
<evidence type="ECO:0000259" key="1">
    <source>
        <dbReference type="Pfam" id="PF23628"/>
    </source>
</evidence>
<dbReference type="PANTHER" id="PTHR35549">
    <property type="entry name" value="OS04G0584500 PROTEIN"/>
    <property type="match status" value="1"/>
</dbReference>
<dbReference type="SUPFAM" id="SSF48371">
    <property type="entry name" value="ARM repeat"/>
    <property type="match status" value="1"/>
</dbReference>
<name>A0AA86V9S3_9FABA</name>
<reference evidence="2" key="1">
    <citation type="submission" date="2023-10" db="EMBL/GenBank/DDBJ databases">
        <authorList>
            <person name="Domelevo Entfellner J.-B."/>
        </authorList>
    </citation>
    <scope>NUCLEOTIDE SEQUENCE</scope>
</reference>